<evidence type="ECO:0000259" key="2">
    <source>
        <dbReference type="Pfam" id="PF01523"/>
    </source>
</evidence>
<dbReference type="Pfam" id="PF01523">
    <property type="entry name" value="PmbA_TldD_1st"/>
    <property type="match status" value="1"/>
</dbReference>
<dbReference type="InterPro" id="IPR036059">
    <property type="entry name" value="TldD/PmbA_sf"/>
</dbReference>
<dbReference type="InterPro" id="IPR045569">
    <property type="entry name" value="Metalloprtase-TldD/E_C"/>
</dbReference>
<evidence type="ECO:0000313" key="4">
    <source>
        <dbReference type="EMBL" id="MBE9032345.1"/>
    </source>
</evidence>
<dbReference type="RefSeq" id="WP_264327165.1">
    <property type="nucleotide sequence ID" value="NZ_JADEXQ010000100.1"/>
</dbReference>
<dbReference type="Gene3D" id="3.30.2290.10">
    <property type="entry name" value="PmbA/TldD superfamily"/>
    <property type="match status" value="1"/>
</dbReference>
<evidence type="ECO:0000259" key="3">
    <source>
        <dbReference type="Pfam" id="PF19289"/>
    </source>
</evidence>
<sequence length="431" mass="46820">MPSSPEQFLELALKSGAEDAEVFQSTSTSSPISFEANRLKQVESIEADGIAVRLWRNGQPGIAVAYGEVEPQALVDRALAISDLNPAEDIELGTTQHPQYPTDGSTLSVDQLVEQGRSAIAKIRDRYPEVLCGGGWDCETETTRLLNSKGLDCHYEDITLSSYLEVEWVRGEDFLNVSDGDMNRDRLNEAAFIQRILQHLEWCHENTDAPDGRVPVLLTAKAADLLWGTIYNALNGKQVLEKSSPWSDRQGQAVMSESLTLHQDPTSGPFSCPFDDEGSITQPLMLVEAGQLTNFYTDRRTGKLLGQATTGNGFRSDLGSYPTPRLCNLLVEPGQQSFEQLVASIDDGLILDQVLGGGPGIAGDFSVNVDLGYRVKQGKIVGRVKDTMVAGNCYQTLKNPVVLGNDADWSGSCHTPSVIVEGLSVTGRSPE</sequence>
<evidence type="ECO:0000313" key="5">
    <source>
        <dbReference type="Proteomes" id="UP000625316"/>
    </source>
</evidence>
<dbReference type="InterPro" id="IPR047657">
    <property type="entry name" value="PmbA"/>
</dbReference>
<organism evidence="4 5">
    <name type="scientific">Romeriopsis navalis LEGE 11480</name>
    <dbReference type="NCBI Taxonomy" id="2777977"/>
    <lineage>
        <taxon>Bacteria</taxon>
        <taxon>Bacillati</taxon>
        <taxon>Cyanobacteriota</taxon>
        <taxon>Cyanophyceae</taxon>
        <taxon>Leptolyngbyales</taxon>
        <taxon>Leptolyngbyaceae</taxon>
        <taxon>Romeriopsis</taxon>
        <taxon>Romeriopsis navalis</taxon>
    </lineage>
</organism>
<comment type="caution">
    <text evidence="4">The sequence shown here is derived from an EMBL/GenBank/DDBJ whole genome shotgun (WGS) entry which is preliminary data.</text>
</comment>
<comment type="similarity">
    <text evidence="1">Belongs to the peptidase U62 family.</text>
</comment>
<dbReference type="EMBL" id="JADEXQ010000100">
    <property type="protein sequence ID" value="MBE9032345.1"/>
    <property type="molecule type" value="Genomic_DNA"/>
</dbReference>
<dbReference type="Pfam" id="PF19289">
    <property type="entry name" value="PmbA_TldD_3rd"/>
    <property type="match status" value="1"/>
</dbReference>
<gene>
    <name evidence="4" type="ORF">IQ266_21645</name>
</gene>
<keyword evidence="5" id="KW-1185">Reference proteome</keyword>
<feature type="domain" description="Metalloprotease TldD/E C-terminal" evidence="3">
    <location>
        <begin position="212"/>
        <end position="427"/>
    </location>
</feature>
<proteinExistence type="inferred from homology"/>
<name>A0A928Z6L8_9CYAN</name>
<dbReference type="PANTHER" id="PTHR43421:SF1">
    <property type="entry name" value="METALLOPROTEASE PMBA"/>
    <property type="match status" value="1"/>
</dbReference>
<protein>
    <submittedName>
        <fullName evidence="4">TldD/PmbA family protein</fullName>
    </submittedName>
</protein>
<reference evidence="4" key="1">
    <citation type="submission" date="2020-10" db="EMBL/GenBank/DDBJ databases">
        <authorList>
            <person name="Castelo-Branco R."/>
            <person name="Eusebio N."/>
            <person name="Adriana R."/>
            <person name="Vieira A."/>
            <person name="Brugerolle De Fraissinette N."/>
            <person name="Rezende De Castro R."/>
            <person name="Schneider M.P."/>
            <person name="Vasconcelos V."/>
            <person name="Leao P.N."/>
        </authorList>
    </citation>
    <scope>NUCLEOTIDE SEQUENCE</scope>
    <source>
        <strain evidence="4">LEGE 11480</strain>
    </source>
</reference>
<accession>A0A928Z6L8</accession>
<feature type="domain" description="Metalloprotease TldD/E N-terminal" evidence="2">
    <location>
        <begin position="20"/>
        <end position="81"/>
    </location>
</feature>
<dbReference type="Proteomes" id="UP000625316">
    <property type="component" value="Unassembled WGS sequence"/>
</dbReference>
<dbReference type="SUPFAM" id="SSF111283">
    <property type="entry name" value="Putative modulator of DNA gyrase, PmbA/TldD"/>
    <property type="match status" value="1"/>
</dbReference>
<dbReference type="AlphaFoldDB" id="A0A928Z6L8"/>
<evidence type="ECO:0000256" key="1">
    <source>
        <dbReference type="ARBA" id="ARBA00005836"/>
    </source>
</evidence>
<dbReference type="InterPro" id="IPR002510">
    <property type="entry name" value="Metalloprtase-TldD/E_N"/>
</dbReference>
<dbReference type="GO" id="GO:0008237">
    <property type="term" value="F:metallopeptidase activity"/>
    <property type="evidence" value="ECO:0007669"/>
    <property type="project" value="InterPro"/>
</dbReference>
<dbReference type="GO" id="GO:0005829">
    <property type="term" value="C:cytosol"/>
    <property type="evidence" value="ECO:0007669"/>
    <property type="project" value="TreeGrafter"/>
</dbReference>
<dbReference type="InterPro" id="IPR035068">
    <property type="entry name" value="TldD/PmbA_N"/>
</dbReference>
<dbReference type="GO" id="GO:0006508">
    <property type="term" value="P:proteolysis"/>
    <property type="evidence" value="ECO:0007669"/>
    <property type="project" value="InterPro"/>
</dbReference>
<dbReference type="PANTHER" id="PTHR43421">
    <property type="entry name" value="METALLOPROTEASE PMBA"/>
    <property type="match status" value="1"/>
</dbReference>